<dbReference type="InterPro" id="IPR001810">
    <property type="entry name" value="F-box_dom"/>
</dbReference>
<dbReference type="InterPro" id="IPR036047">
    <property type="entry name" value="F-box-like_dom_sf"/>
</dbReference>
<proteinExistence type="predicted"/>
<feature type="region of interest" description="Disordered" evidence="1">
    <location>
        <begin position="473"/>
        <end position="544"/>
    </location>
</feature>
<sequence>METYSGKNKTIEKWSNLPRDILLHILQRHGLKPDLHRLRAVCSSWRTALSPNPEFPSCFRTPTHPLFGDCPLFLLQTRFYFLSPLPSSGVDGGAWVAKMIEFEPSKWHLLNPVDDCRTLDYFHSDPPIVGKLGLSLLDCRVLELDRPMYLVHSSDCKTRPECISFQVVGGWALNSSYKYALLVDRKRNNGLMLWRLGDKQWIDIEILHWGCVLDMAFHNGKFYVILFKYQECKWKIGVIDPQNKMISMQFIDRPDFLVQNQVDKEINVKGISYELRYLKMVSSNEELYLAIEGFREDIGGGSWTSRMFVFLFKEETEWVRLKNLGDRAFFLGFGHCKERSFGIPSLKDYLPQWKPSTICYWYPHVDVWSGVEGYGEGSSSPMPKGLECLSSLIFPTYDKYFHVFNIQKQVRLLLDYPNKDHKLYRGLFFPPPPWVKWHCPSLGNVHVSFTGLYIDDHDDDDVAEEEEQHAYITDEEQQHDDTDDEEEQHAADIANEEEQHAADIANEEEQHDDTDNDDGDEEERHDDANEEDGAAQALIMLSSG</sequence>
<name>A0A803LZD6_CHEQI</name>
<reference evidence="3" key="2">
    <citation type="submission" date="2021-03" db="UniProtKB">
        <authorList>
            <consortium name="EnsemblPlants"/>
        </authorList>
    </citation>
    <scope>IDENTIFICATION</scope>
</reference>
<evidence type="ECO:0000256" key="1">
    <source>
        <dbReference type="SAM" id="MobiDB-lite"/>
    </source>
</evidence>
<dbReference type="Gene3D" id="1.20.1280.50">
    <property type="match status" value="1"/>
</dbReference>
<dbReference type="SUPFAM" id="SSF81383">
    <property type="entry name" value="F-box domain"/>
    <property type="match status" value="1"/>
</dbReference>
<feature type="domain" description="F-box" evidence="2">
    <location>
        <begin position="17"/>
        <end position="57"/>
    </location>
</feature>
<dbReference type="CDD" id="cd09917">
    <property type="entry name" value="F-box_SF"/>
    <property type="match status" value="1"/>
</dbReference>
<dbReference type="InterPro" id="IPR005174">
    <property type="entry name" value="KIB1-4_b-propeller"/>
</dbReference>
<dbReference type="PANTHER" id="PTHR47123">
    <property type="entry name" value="F-BOX PROTEIN SKIP23"/>
    <property type="match status" value="1"/>
</dbReference>
<dbReference type="InterPro" id="IPR051304">
    <property type="entry name" value="SCF_F-box_domain"/>
</dbReference>
<dbReference type="Pfam" id="PF12937">
    <property type="entry name" value="F-box-like"/>
    <property type="match status" value="1"/>
</dbReference>
<evidence type="ECO:0000259" key="2">
    <source>
        <dbReference type="SMART" id="SM00256"/>
    </source>
</evidence>
<accession>A0A803LZD6</accession>
<organism evidence="3 4">
    <name type="scientific">Chenopodium quinoa</name>
    <name type="common">Quinoa</name>
    <dbReference type="NCBI Taxonomy" id="63459"/>
    <lineage>
        <taxon>Eukaryota</taxon>
        <taxon>Viridiplantae</taxon>
        <taxon>Streptophyta</taxon>
        <taxon>Embryophyta</taxon>
        <taxon>Tracheophyta</taxon>
        <taxon>Spermatophyta</taxon>
        <taxon>Magnoliopsida</taxon>
        <taxon>eudicotyledons</taxon>
        <taxon>Gunneridae</taxon>
        <taxon>Pentapetalae</taxon>
        <taxon>Caryophyllales</taxon>
        <taxon>Chenopodiaceae</taxon>
        <taxon>Chenopodioideae</taxon>
        <taxon>Atripliceae</taxon>
        <taxon>Chenopodium</taxon>
    </lineage>
</organism>
<dbReference type="SMART" id="SM00256">
    <property type="entry name" value="FBOX"/>
    <property type="match status" value="1"/>
</dbReference>
<dbReference type="PANTHER" id="PTHR47123:SF15">
    <property type="entry name" value="F-BOX PROTEIN SKIP23"/>
    <property type="match status" value="1"/>
</dbReference>
<evidence type="ECO:0000313" key="4">
    <source>
        <dbReference type="Proteomes" id="UP000596660"/>
    </source>
</evidence>
<keyword evidence="4" id="KW-1185">Reference proteome</keyword>
<protein>
    <recommendedName>
        <fullName evidence="2">F-box domain-containing protein</fullName>
    </recommendedName>
</protein>
<feature type="compositionally biased region" description="Acidic residues" evidence="1">
    <location>
        <begin position="473"/>
        <end position="487"/>
    </location>
</feature>
<dbReference type="Proteomes" id="UP000596660">
    <property type="component" value="Unplaced"/>
</dbReference>
<reference evidence="3" key="1">
    <citation type="journal article" date="2017" name="Nature">
        <title>The genome of Chenopodium quinoa.</title>
        <authorList>
            <person name="Jarvis D.E."/>
            <person name="Ho Y.S."/>
            <person name="Lightfoot D.J."/>
            <person name="Schmoeckel S.M."/>
            <person name="Li B."/>
            <person name="Borm T.J.A."/>
            <person name="Ohyanagi H."/>
            <person name="Mineta K."/>
            <person name="Michell C.T."/>
            <person name="Saber N."/>
            <person name="Kharbatia N.M."/>
            <person name="Rupper R.R."/>
            <person name="Sharp A.R."/>
            <person name="Dally N."/>
            <person name="Boughton B.A."/>
            <person name="Woo Y.H."/>
            <person name="Gao G."/>
            <person name="Schijlen E.G.W.M."/>
            <person name="Guo X."/>
            <person name="Momin A.A."/>
            <person name="Negrao S."/>
            <person name="Al-Babili S."/>
            <person name="Gehring C."/>
            <person name="Roessner U."/>
            <person name="Jung C."/>
            <person name="Murphy K."/>
            <person name="Arold S.T."/>
            <person name="Gojobori T."/>
            <person name="van der Linden C.G."/>
            <person name="van Loo E.N."/>
            <person name="Jellen E.N."/>
            <person name="Maughan P.J."/>
            <person name="Tester M."/>
        </authorList>
    </citation>
    <scope>NUCLEOTIDE SEQUENCE [LARGE SCALE GENOMIC DNA]</scope>
    <source>
        <strain evidence="3">cv. PI 614886</strain>
    </source>
</reference>
<dbReference type="EnsemblPlants" id="AUR62020837-RA">
    <property type="protein sequence ID" value="AUR62020837-RA:cds"/>
    <property type="gene ID" value="AUR62020837"/>
</dbReference>
<dbReference type="Gramene" id="AUR62020837-RA">
    <property type="protein sequence ID" value="AUR62020837-RA:cds"/>
    <property type="gene ID" value="AUR62020837"/>
</dbReference>
<evidence type="ECO:0000313" key="3">
    <source>
        <dbReference type="EnsemblPlants" id="AUR62020837-RA:cds"/>
    </source>
</evidence>
<dbReference type="AlphaFoldDB" id="A0A803LZD6"/>
<feature type="compositionally biased region" description="Acidic residues" evidence="1">
    <location>
        <begin position="505"/>
        <end position="533"/>
    </location>
</feature>
<dbReference type="Pfam" id="PF03478">
    <property type="entry name" value="Beta-prop_KIB1-4"/>
    <property type="match status" value="1"/>
</dbReference>